<proteinExistence type="predicted"/>
<protein>
    <submittedName>
        <fullName evidence="1">Uncharacterized protein</fullName>
    </submittedName>
</protein>
<evidence type="ECO:0000313" key="1">
    <source>
        <dbReference type="EMBL" id="KAK7074380.1"/>
    </source>
</evidence>
<feature type="non-terminal residue" evidence="1">
    <location>
        <position position="52"/>
    </location>
</feature>
<sequence>MFDVKTIAERKQVRLMTDETVSTSQMINTAKCIICQKSPPECTMGFENGRKR</sequence>
<dbReference type="Proteomes" id="UP001381693">
    <property type="component" value="Unassembled WGS sequence"/>
</dbReference>
<evidence type="ECO:0000313" key="2">
    <source>
        <dbReference type="Proteomes" id="UP001381693"/>
    </source>
</evidence>
<accession>A0AAN9A6S5</accession>
<organism evidence="1 2">
    <name type="scientific">Halocaridina rubra</name>
    <name type="common">Hawaiian red shrimp</name>
    <dbReference type="NCBI Taxonomy" id="373956"/>
    <lineage>
        <taxon>Eukaryota</taxon>
        <taxon>Metazoa</taxon>
        <taxon>Ecdysozoa</taxon>
        <taxon>Arthropoda</taxon>
        <taxon>Crustacea</taxon>
        <taxon>Multicrustacea</taxon>
        <taxon>Malacostraca</taxon>
        <taxon>Eumalacostraca</taxon>
        <taxon>Eucarida</taxon>
        <taxon>Decapoda</taxon>
        <taxon>Pleocyemata</taxon>
        <taxon>Caridea</taxon>
        <taxon>Atyoidea</taxon>
        <taxon>Atyidae</taxon>
        <taxon>Halocaridina</taxon>
    </lineage>
</organism>
<dbReference type="EMBL" id="JAXCGZ010011631">
    <property type="protein sequence ID" value="KAK7074380.1"/>
    <property type="molecule type" value="Genomic_DNA"/>
</dbReference>
<comment type="caution">
    <text evidence="1">The sequence shown here is derived from an EMBL/GenBank/DDBJ whole genome shotgun (WGS) entry which is preliminary data.</text>
</comment>
<keyword evidence="2" id="KW-1185">Reference proteome</keyword>
<gene>
    <name evidence="1" type="ORF">SK128_002898</name>
</gene>
<name>A0AAN9A6S5_HALRR</name>
<dbReference type="AlphaFoldDB" id="A0AAN9A6S5"/>
<reference evidence="1 2" key="1">
    <citation type="submission" date="2023-11" db="EMBL/GenBank/DDBJ databases">
        <title>Halocaridina rubra genome assembly.</title>
        <authorList>
            <person name="Smith C."/>
        </authorList>
    </citation>
    <scope>NUCLEOTIDE SEQUENCE [LARGE SCALE GENOMIC DNA]</scope>
    <source>
        <strain evidence="1">EP-1</strain>
        <tissue evidence="1">Whole</tissue>
    </source>
</reference>